<keyword evidence="7 13" id="KW-0812">Transmembrane</keyword>
<dbReference type="Pfam" id="PF05231">
    <property type="entry name" value="MASE1"/>
    <property type="match status" value="1"/>
</dbReference>
<dbReference type="FunFam" id="1.10.287.130:FF:000001">
    <property type="entry name" value="Two-component sensor histidine kinase"/>
    <property type="match status" value="1"/>
</dbReference>
<dbReference type="SMART" id="SM00388">
    <property type="entry name" value="HisKA"/>
    <property type="match status" value="1"/>
</dbReference>
<evidence type="ECO:0000256" key="13">
    <source>
        <dbReference type="SAM" id="Phobius"/>
    </source>
</evidence>
<keyword evidence="5" id="KW-0597">Phosphoprotein</keyword>
<keyword evidence="6" id="KW-0808">Transferase</keyword>
<evidence type="ECO:0000256" key="3">
    <source>
        <dbReference type="ARBA" id="ARBA00012438"/>
    </source>
</evidence>
<dbReference type="CDD" id="cd00075">
    <property type="entry name" value="HATPase"/>
    <property type="match status" value="1"/>
</dbReference>
<evidence type="ECO:0000256" key="7">
    <source>
        <dbReference type="ARBA" id="ARBA00022692"/>
    </source>
</evidence>
<dbReference type="CDD" id="cd00082">
    <property type="entry name" value="HisKA"/>
    <property type="match status" value="1"/>
</dbReference>
<dbReference type="InterPro" id="IPR036097">
    <property type="entry name" value="HisK_dim/P_sf"/>
</dbReference>
<keyword evidence="10" id="KW-0902">Two-component regulatory system</keyword>
<dbReference type="Proteomes" id="UP000326838">
    <property type="component" value="Unassembled WGS sequence"/>
</dbReference>
<dbReference type="InterPro" id="IPR004358">
    <property type="entry name" value="Sig_transdc_His_kin-like_C"/>
</dbReference>
<proteinExistence type="predicted"/>
<accession>A0A5N0TBH4</accession>
<gene>
    <name evidence="15" type="ORF">F6B40_11725</name>
</gene>
<dbReference type="Gene3D" id="1.10.287.130">
    <property type="match status" value="1"/>
</dbReference>
<dbReference type="SUPFAM" id="SSF55874">
    <property type="entry name" value="ATPase domain of HSP90 chaperone/DNA topoisomerase II/histidine kinase"/>
    <property type="match status" value="1"/>
</dbReference>
<comment type="catalytic activity">
    <reaction evidence="1">
        <text>ATP + protein L-histidine = ADP + protein N-phospho-L-histidine.</text>
        <dbReference type="EC" id="2.7.13.3"/>
    </reaction>
</comment>
<evidence type="ECO:0000259" key="14">
    <source>
        <dbReference type="PROSITE" id="PS50109"/>
    </source>
</evidence>
<feature type="transmembrane region" description="Helical" evidence="13">
    <location>
        <begin position="325"/>
        <end position="346"/>
    </location>
</feature>
<feature type="transmembrane region" description="Helical" evidence="13">
    <location>
        <begin position="103"/>
        <end position="119"/>
    </location>
</feature>
<keyword evidence="16" id="KW-1185">Reference proteome</keyword>
<dbReference type="PANTHER" id="PTHR43711:SF1">
    <property type="entry name" value="HISTIDINE KINASE 1"/>
    <property type="match status" value="1"/>
</dbReference>
<keyword evidence="8" id="KW-0418">Kinase</keyword>
<name>A0A5N0TBH4_9MICO</name>
<dbReference type="InterPro" id="IPR007895">
    <property type="entry name" value="MASE1"/>
</dbReference>
<evidence type="ECO:0000256" key="10">
    <source>
        <dbReference type="ARBA" id="ARBA00023012"/>
    </source>
</evidence>
<feature type="transmembrane region" description="Helical" evidence="13">
    <location>
        <begin position="298"/>
        <end position="319"/>
    </location>
</feature>
<dbReference type="PRINTS" id="PR00344">
    <property type="entry name" value="BCTRLSENSOR"/>
</dbReference>
<dbReference type="GO" id="GO:0005886">
    <property type="term" value="C:plasma membrane"/>
    <property type="evidence" value="ECO:0007669"/>
    <property type="project" value="UniProtKB-SubCell"/>
</dbReference>
<dbReference type="SUPFAM" id="SSF47384">
    <property type="entry name" value="Homodimeric domain of signal transducing histidine kinase"/>
    <property type="match status" value="1"/>
</dbReference>
<dbReference type="AlphaFoldDB" id="A0A5N0TBH4"/>
<dbReference type="EC" id="2.7.13.3" evidence="3"/>
<comment type="caution">
    <text evidence="15">The sequence shown here is derived from an EMBL/GenBank/DDBJ whole genome shotgun (WGS) entry which is preliminary data.</text>
</comment>
<keyword evidence="9 13" id="KW-1133">Transmembrane helix</keyword>
<protein>
    <recommendedName>
        <fullName evidence="3">histidine kinase</fullName>
        <ecNumber evidence="3">2.7.13.3</ecNumber>
    </recommendedName>
</protein>
<keyword evidence="4" id="KW-1003">Cell membrane</keyword>
<dbReference type="Pfam" id="PF00512">
    <property type="entry name" value="HisKA"/>
    <property type="match status" value="1"/>
</dbReference>
<dbReference type="InterPro" id="IPR005467">
    <property type="entry name" value="His_kinase_dom"/>
</dbReference>
<feature type="transmembrane region" description="Helical" evidence="13">
    <location>
        <begin position="76"/>
        <end position="97"/>
    </location>
</feature>
<dbReference type="Pfam" id="PF02518">
    <property type="entry name" value="HATPase_c"/>
    <property type="match status" value="1"/>
</dbReference>
<feature type="region of interest" description="Disordered" evidence="12">
    <location>
        <begin position="711"/>
        <end position="739"/>
    </location>
</feature>
<dbReference type="InterPro" id="IPR050736">
    <property type="entry name" value="Sensor_HK_Regulatory"/>
</dbReference>
<dbReference type="InterPro" id="IPR003594">
    <property type="entry name" value="HATPase_dom"/>
</dbReference>
<evidence type="ECO:0000256" key="6">
    <source>
        <dbReference type="ARBA" id="ARBA00022679"/>
    </source>
</evidence>
<evidence type="ECO:0000256" key="1">
    <source>
        <dbReference type="ARBA" id="ARBA00000085"/>
    </source>
</evidence>
<sequence>MTRGGEAVLDEPGHVSVILDDQDRGHVGSSQRSIVHGRHRPARYVQNMDRGSALTSWEPRDPGLWGRGMRPWLPSWWVWPIAAAGIGALAASGLYFTPPGGTLAIWWPAAGVSVWFVLVNPPRRRPLALALVFAVTAGANLLSGRDPGFALGFGFANATEAFVVALLLGLGGGRFGLLTITHALRFLLAVAAGALVLGALVGATVQAVQGGDLLDAAVPAAASHAAAVLLLAPFALIPARAGDPFRWGEVAIQTAILALAILVVFRPGAYLPLAFLPFTVVTWAAFRFPMAIAFAQSLVAAVAVIALSFSGGGPFAAIGLSTTDLAITVEVFLMALATITVLMVAARNELRRATRTAATTTRLITGGFLESEVGLVIAERERGTSTVIWANDAARNLLSGELSPEGRWDGDIEAATQTALRGEAEQVHERGGTVIRLLANRVPDDPRRFAVQLVDVTSTVRMMQARTEAELERDAARTARIDLERQRDDFVATTSHELRTPITSLRGYTELLAESPRLPELERGWVEVVDRNARRLSELVEDLLTLGRARRAPVVQAAVETRDAADYLADVALTQRPAADAKDLSLHTAVAGPLPVRAVPRDVLRALGNLVSNALKFTPDGGEVRVSAVPDGREVIFRVADTGPGMTAETLSHAFERFYRAPDAERESTPGTGLGLAITRELAERNGGSVDLHSPAGGGLVAELRLPRDLAATQRTEAGTGLSPTRSGTLASSTTSAPR</sequence>
<evidence type="ECO:0000256" key="5">
    <source>
        <dbReference type="ARBA" id="ARBA00022553"/>
    </source>
</evidence>
<evidence type="ECO:0000256" key="11">
    <source>
        <dbReference type="ARBA" id="ARBA00023136"/>
    </source>
</evidence>
<dbReference type="SMART" id="SM00387">
    <property type="entry name" value="HATPase_c"/>
    <property type="match status" value="1"/>
</dbReference>
<feature type="domain" description="Histidine kinase" evidence="14">
    <location>
        <begin position="493"/>
        <end position="710"/>
    </location>
</feature>
<evidence type="ECO:0000313" key="16">
    <source>
        <dbReference type="Proteomes" id="UP000326838"/>
    </source>
</evidence>
<evidence type="ECO:0000256" key="4">
    <source>
        <dbReference type="ARBA" id="ARBA00022475"/>
    </source>
</evidence>
<feature type="transmembrane region" description="Helical" evidence="13">
    <location>
        <begin position="149"/>
        <end position="171"/>
    </location>
</feature>
<comment type="subcellular location">
    <subcellularLocation>
        <location evidence="2">Cell membrane</location>
        <topology evidence="2">Multi-pass membrane protein</topology>
    </subcellularLocation>
</comment>
<dbReference type="InterPro" id="IPR036890">
    <property type="entry name" value="HATPase_C_sf"/>
</dbReference>
<dbReference type="Gene3D" id="3.30.565.10">
    <property type="entry name" value="Histidine kinase-like ATPase, C-terminal domain"/>
    <property type="match status" value="1"/>
</dbReference>
<feature type="transmembrane region" description="Helical" evidence="13">
    <location>
        <begin position="183"/>
        <end position="205"/>
    </location>
</feature>
<evidence type="ECO:0000256" key="9">
    <source>
        <dbReference type="ARBA" id="ARBA00022989"/>
    </source>
</evidence>
<evidence type="ECO:0000256" key="2">
    <source>
        <dbReference type="ARBA" id="ARBA00004651"/>
    </source>
</evidence>
<feature type="transmembrane region" description="Helical" evidence="13">
    <location>
        <begin position="126"/>
        <end position="143"/>
    </location>
</feature>
<organism evidence="15 16">
    <name type="scientific">Microbacterium caowuchunii</name>
    <dbReference type="NCBI Taxonomy" id="2614638"/>
    <lineage>
        <taxon>Bacteria</taxon>
        <taxon>Bacillati</taxon>
        <taxon>Actinomycetota</taxon>
        <taxon>Actinomycetes</taxon>
        <taxon>Micrococcales</taxon>
        <taxon>Microbacteriaceae</taxon>
        <taxon>Microbacterium</taxon>
    </lineage>
</organism>
<feature type="compositionally biased region" description="Polar residues" evidence="12">
    <location>
        <begin position="713"/>
        <end position="739"/>
    </location>
</feature>
<dbReference type="GO" id="GO:0000155">
    <property type="term" value="F:phosphorelay sensor kinase activity"/>
    <property type="evidence" value="ECO:0007669"/>
    <property type="project" value="InterPro"/>
</dbReference>
<reference evidence="16" key="1">
    <citation type="submission" date="2019-09" db="EMBL/GenBank/DDBJ databases">
        <title>Mumia zhuanghuii sp. nov. isolated from the intestinal contents of plateau pika (Ochotona curzoniae) in the Qinghai-Tibet plateau of China.</title>
        <authorList>
            <person name="Tian Z."/>
        </authorList>
    </citation>
    <scope>NUCLEOTIDE SEQUENCE [LARGE SCALE GENOMIC DNA]</scope>
    <source>
        <strain evidence="16">L-033</strain>
    </source>
</reference>
<dbReference type="InterPro" id="IPR003661">
    <property type="entry name" value="HisK_dim/P_dom"/>
</dbReference>
<evidence type="ECO:0000256" key="12">
    <source>
        <dbReference type="SAM" id="MobiDB-lite"/>
    </source>
</evidence>
<feature type="transmembrane region" description="Helical" evidence="13">
    <location>
        <begin position="217"/>
        <end position="237"/>
    </location>
</feature>
<dbReference type="PROSITE" id="PS50109">
    <property type="entry name" value="HIS_KIN"/>
    <property type="match status" value="1"/>
</dbReference>
<evidence type="ECO:0000313" key="15">
    <source>
        <dbReference type="EMBL" id="KAA9132352.1"/>
    </source>
</evidence>
<evidence type="ECO:0000256" key="8">
    <source>
        <dbReference type="ARBA" id="ARBA00022777"/>
    </source>
</evidence>
<dbReference type="EMBL" id="VYUY01000015">
    <property type="protein sequence ID" value="KAA9132352.1"/>
    <property type="molecule type" value="Genomic_DNA"/>
</dbReference>
<dbReference type="PANTHER" id="PTHR43711">
    <property type="entry name" value="TWO-COMPONENT HISTIDINE KINASE"/>
    <property type="match status" value="1"/>
</dbReference>
<keyword evidence="11 13" id="KW-0472">Membrane</keyword>